<dbReference type="SUPFAM" id="SSF52540">
    <property type="entry name" value="P-loop containing nucleoside triphosphate hydrolases"/>
    <property type="match status" value="1"/>
</dbReference>
<dbReference type="Gene3D" id="1.25.40.20">
    <property type="entry name" value="Ankyrin repeat-containing domain"/>
    <property type="match status" value="5"/>
</dbReference>
<keyword evidence="2 3" id="KW-0040">ANK repeat</keyword>
<protein>
    <submittedName>
        <fullName evidence="8">Uncharacterized protein</fullName>
    </submittedName>
</protein>
<name>W3X172_PESFW</name>
<dbReference type="Gene3D" id="3.40.50.1580">
    <property type="entry name" value="Nucleoside phosphorylase domain"/>
    <property type="match status" value="1"/>
</dbReference>
<feature type="domain" description="GPI inositol-deacylase winged helix" evidence="6">
    <location>
        <begin position="626"/>
        <end position="703"/>
    </location>
</feature>
<proteinExistence type="predicted"/>
<accession>W3X172</accession>
<dbReference type="KEGG" id="pfy:PFICI_08764"/>
<dbReference type="Pfam" id="PF13637">
    <property type="entry name" value="Ank_4"/>
    <property type="match status" value="1"/>
</dbReference>
<dbReference type="InterPro" id="IPR036770">
    <property type="entry name" value="Ankyrin_rpt-contain_sf"/>
</dbReference>
<dbReference type="InterPro" id="IPR027417">
    <property type="entry name" value="P-loop_NTPase"/>
</dbReference>
<dbReference type="Pfam" id="PF24883">
    <property type="entry name" value="NPHP3_N"/>
    <property type="match status" value="1"/>
</dbReference>
<dbReference type="InParanoid" id="W3X172"/>
<evidence type="ECO:0000256" key="4">
    <source>
        <dbReference type="SAM" id="MobiDB-lite"/>
    </source>
</evidence>
<dbReference type="PANTHER" id="PTHR24123:SF33">
    <property type="entry name" value="PROTEIN HOS4"/>
    <property type="match status" value="1"/>
</dbReference>
<evidence type="ECO:0000313" key="8">
    <source>
        <dbReference type="EMBL" id="ETS78911.1"/>
    </source>
</evidence>
<dbReference type="InterPro" id="IPR056884">
    <property type="entry name" value="NPHP3-like_N"/>
</dbReference>
<feature type="repeat" description="ANK" evidence="3">
    <location>
        <begin position="1349"/>
        <end position="1373"/>
    </location>
</feature>
<feature type="domain" description="Nephrocystin 3-like N-terminal" evidence="7">
    <location>
        <begin position="352"/>
        <end position="516"/>
    </location>
</feature>
<gene>
    <name evidence="8" type="ORF">PFICI_08764</name>
</gene>
<dbReference type="PROSITE" id="PS50088">
    <property type="entry name" value="ANK_REPEAT"/>
    <property type="match status" value="7"/>
</dbReference>
<evidence type="ECO:0000259" key="7">
    <source>
        <dbReference type="Pfam" id="PF24883"/>
    </source>
</evidence>
<dbReference type="SUPFAM" id="SSF48403">
    <property type="entry name" value="Ankyrin repeat"/>
    <property type="match status" value="2"/>
</dbReference>
<keyword evidence="1" id="KW-0677">Repeat</keyword>
<dbReference type="eggNOG" id="KOG4177">
    <property type="taxonomic scope" value="Eukaryota"/>
</dbReference>
<dbReference type="GO" id="GO:0003824">
    <property type="term" value="F:catalytic activity"/>
    <property type="evidence" value="ECO:0007669"/>
    <property type="project" value="InterPro"/>
</dbReference>
<feature type="repeat" description="ANK" evidence="3">
    <location>
        <begin position="1145"/>
        <end position="1170"/>
    </location>
</feature>
<reference evidence="9" key="1">
    <citation type="journal article" date="2015" name="BMC Genomics">
        <title>Genomic and transcriptomic analysis of the endophytic fungus Pestalotiopsis fici reveals its lifestyle and high potential for synthesis of natural products.</title>
        <authorList>
            <person name="Wang X."/>
            <person name="Zhang X."/>
            <person name="Liu L."/>
            <person name="Xiang M."/>
            <person name="Wang W."/>
            <person name="Sun X."/>
            <person name="Che Y."/>
            <person name="Guo L."/>
            <person name="Liu G."/>
            <person name="Guo L."/>
            <person name="Wang C."/>
            <person name="Yin W.B."/>
            <person name="Stadler M."/>
            <person name="Zhang X."/>
            <person name="Liu X."/>
        </authorList>
    </citation>
    <scope>NUCLEOTIDE SEQUENCE [LARGE SCALE GENOMIC DNA]</scope>
    <source>
        <strain evidence="9">W106-1 / CGMCC3.15140</strain>
    </source>
</reference>
<dbReference type="InterPro" id="IPR051165">
    <property type="entry name" value="Multifunctional_ANK_Repeat"/>
</dbReference>
<dbReference type="PROSITE" id="PS50297">
    <property type="entry name" value="ANK_REP_REGION"/>
    <property type="match status" value="6"/>
</dbReference>
<organism evidence="8 9">
    <name type="scientific">Pestalotiopsis fici (strain W106-1 / CGMCC3.15140)</name>
    <dbReference type="NCBI Taxonomy" id="1229662"/>
    <lineage>
        <taxon>Eukaryota</taxon>
        <taxon>Fungi</taxon>
        <taxon>Dikarya</taxon>
        <taxon>Ascomycota</taxon>
        <taxon>Pezizomycotina</taxon>
        <taxon>Sordariomycetes</taxon>
        <taxon>Xylariomycetidae</taxon>
        <taxon>Amphisphaeriales</taxon>
        <taxon>Sporocadaceae</taxon>
        <taxon>Pestalotiopsis</taxon>
    </lineage>
</organism>
<feature type="repeat" description="ANK" evidence="3">
    <location>
        <begin position="941"/>
        <end position="974"/>
    </location>
</feature>
<sequence length="1447" mass="160076">MLDVRHANLPKPPTDLNAYTLGSIGDHNIVIACLPKGKYGTVSASVVATNMASTFPAIRFGLMVGIGGGIPPSVRLGDVVVSVPVGQYPGVVQWDSGKAEEGGTFRRTGALNNPPTSLLTVLTKLESEHEMMGPQFPQYLEDLATKYPRLASKYIKSDELQDILFDKDYPHADNGGDGGHDDSCKSCDKSRSVKREPREAQVHYGLVASGNQVIKDAIFRDSLIKELGDNVLCVEMEAAGLMDNFPCIVIRGICDYADSHKNKAWQEHAAAIAAAFTKELLGYVTVAEVAEEVSATEILSQIDQTVETIKEDTTHTKQLLDRKEDRDILSWLSQTHYGAQQSDILRKWHSSTGRWFLNSTVYQDWLETKGRTLFCPGIPGAGKTIMAAAVINNISLQLTRNTKIGLGYVYFTFSQRREQTIEHVLSSLMMQFLHRQDSLPKHVRELYERHKKNGTRPSRDELIKGLQVVASGYERAFIVLDAIDECSTINQCRTQVLDDIAKLQVDIGINILATSRMLEEITSKFGHQSTVLPITAQKADVELVLKSQMEVHDQEIFSDSFKDEVAYKVARIAKGMFLLAQLHLNALIAMPTKGKIKRALEGLSSGLAGLHDVYESAMVRIESQNSERSELAKSVLSWIVHARTPLSVMQLQHALSVTPNAKAIDEDDIPTVGTLQSVCGGLVTIDTASDKIRLIHYTTQEYFERTREKWFPHAQQQITQTCMTYLSFPIHIQDCEDIVDYFERSQLYPLYDYAHFAWMHHAKESPAMPEVVEFLRKVERDQVVLSWDLSWCGQSLGPSNTPTRKTQHAALHMAIHFGLDYAAEELLRSYDILKDHDCDPTAIAHAIKHERVAVVKLLLQVEGMDVNRKDCHLMTPLAWAAQEGQAEIARLLLRDGRVEINSKNGESELTPLALAARGRDEGIVQLLLETKGVDINSKDREGQTPLALAIKRGTTKTIEFLLQAEGIDIKNKDHTGQTPLALALERSNMKALELLLKTEGIDINTKDSDRHTPIGWAIASDFANVVELLINTEGVDVNRKNQDGVTPLVGAIGSGFTNVVELLLKTEGIDVNQRTHAGQTPLALAIERYNTQVVGLLLNMEGVDVNRKNHTAQTPLAISVKLGNKKVTQMLLDTGRVNIGSQDQIGQTPLTLAFKAGDKEVFKMLLEAGAVDINRQDQAGRTLLALPASKECAEMIKMLLESGRANANLENQIRQTVLALAAKNGLEELVEMLLATDKAEVDNKDLAGQTALFFAAENGHEKVVQLLVGTGKVYINRRDGLGQTPLAAAASRGHDKIVEMLLKIDKINIDGKDINGLTPLAAAASRGHDKIVEMLLKIDKINIDGKDNNGLTPLALAAKSGSFETVKLFIETGKADRESRNRAGYALLTHAAREGCMERVEMLLNSGYFDFIVEDMATLKTLRYFRTTREDLGKHLVEFVKMSVWRS</sequence>
<dbReference type="GO" id="GO:0009116">
    <property type="term" value="P:nucleoside metabolic process"/>
    <property type="evidence" value="ECO:0007669"/>
    <property type="project" value="InterPro"/>
</dbReference>
<dbReference type="GeneID" id="19273777"/>
<dbReference type="SMART" id="SM00248">
    <property type="entry name" value="ANK"/>
    <property type="match status" value="18"/>
</dbReference>
<dbReference type="Pfam" id="PF00023">
    <property type="entry name" value="Ank"/>
    <property type="match status" value="1"/>
</dbReference>
<feature type="repeat" description="ANK" evidence="3">
    <location>
        <begin position="975"/>
        <end position="1008"/>
    </location>
</feature>
<evidence type="ECO:0000259" key="6">
    <source>
        <dbReference type="Pfam" id="PF22939"/>
    </source>
</evidence>
<dbReference type="OrthoDB" id="20872at2759"/>
<feature type="repeat" description="ANK" evidence="3">
    <location>
        <begin position="1281"/>
        <end position="1303"/>
    </location>
</feature>
<dbReference type="SUPFAM" id="SSF53167">
    <property type="entry name" value="Purine and uridine phosphorylases"/>
    <property type="match status" value="1"/>
</dbReference>
<dbReference type="PANTHER" id="PTHR24123">
    <property type="entry name" value="ANKYRIN REPEAT-CONTAINING"/>
    <property type="match status" value="1"/>
</dbReference>
<dbReference type="Pfam" id="PF01048">
    <property type="entry name" value="PNP_UDP_1"/>
    <property type="match status" value="1"/>
</dbReference>
<dbReference type="EMBL" id="KI912114">
    <property type="protein sequence ID" value="ETS78911.1"/>
    <property type="molecule type" value="Genomic_DNA"/>
</dbReference>
<dbReference type="OMA" id="GADISHE"/>
<dbReference type="InterPro" id="IPR054471">
    <property type="entry name" value="GPIID_WHD"/>
</dbReference>
<dbReference type="InterPro" id="IPR002110">
    <property type="entry name" value="Ankyrin_rpt"/>
</dbReference>
<dbReference type="InterPro" id="IPR000845">
    <property type="entry name" value="Nucleoside_phosphorylase_d"/>
</dbReference>
<dbReference type="RefSeq" id="XP_007835536.1">
    <property type="nucleotide sequence ID" value="XM_007837345.1"/>
</dbReference>
<feature type="repeat" description="ANK" evidence="3">
    <location>
        <begin position="1247"/>
        <end position="1271"/>
    </location>
</feature>
<evidence type="ECO:0000313" key="9">
    <source>
        <dbReference type="Proteomes" id="UP000030651"/>
    </source>
</evidence>
<dbReference type="Pfam" id="PF22939">
    <property type="entry name" value="WHD_GPIID"/>
    <property type="match status" value="1"/>
</dbReference>
<dbReference type="Gene3D" id="3.40.50.300">
    <property type="entry name" value="P-loop containing nucleotide triphosphate hydrolases"/>
    <property type="match status" value="1"/>
</dbReference>
<evidence type="ECO:0000256" key="3">
    <source>
        <dbReference type="PROSITE-ProRule" id="PRU00023"/>
    </source>
</evidence>
<keyword evidence="9" id="KW-1185">Reference proteome</keyword>
<feature type="compositionally biased region" description="Basic and acidic residues" evidence="4">
    <location>
        <begin position="178"/>
        <end position="198"/>
    </location>
</feature>
<feature type="region of interest" description="Disordered" evidence="4">
    <location>
        <begin position="171"/>
        <end position="198"/>
    </location>
</feature>
<dbReference type="Proteomes" id="UP000030651">
    <property type="component" value="Unassembled WGS sequence"/>
</dbReference>
<evidence type="ECO:0000256" key="1">
    <source>
        <dbReference type="ARBA" id="ARBA00022737"/>
    </source>
</evidence>
<feature type="repeat" description="ANK" evidence="3">
    <location>
        <begin position="1315"/>
        <end position="1337"/>
    </location>
</feature>
<dbReference type="InterPro" id="IPR035994">
    <property type="entry name" value="Nucleoside_phosphorylase_sf"/>
</dbReference>
<dbReference type="HOGENOM" id="CLU_000288_34_2_1"/>
<evidence type="ECO:0000259" key="5">
    <source>
        <dbReference type="Pfam" id="PF01048"/>
    </source>
</evidence>
<evidence type="ECO:0000256" key="2">
    <source>
        <dbReference type="ARBA" id="ARBA00023043"/>
    </source>
</evidence>
<feature type="domain" description="Nucleoside phosphorylase" evidence="5">
    <location>
        <begin position="18"/>
        <end position="281"/>
    </location>
</feature>
<dbReference type="Pfam" id="PF12796">
    <property type="entry name" value="Ank_2"/>
    <property type="match status" value="5"/>
</dbReference>